<dbReference type="AlphaFoldDB" id="G0U6D2"/>
<dbReference type="OMA" id="RRITDEC"/>
<gene>
    <name evidence="1" type="ORF">TVY486_1004870</name>
</gene>
<dbReference type="VEuPathDB" id="TriTrypDB:TvY486_1004870"/>
<protein>
    <recommendedName>
        <fullName evidence="2">PDZ domain-containing protein</fullName>
    </recommendedName>
</protein>
<accession>G0U6D2</accession>
<dbReference type="SUPFAM" id="SSF50156">
    <property type="entry name" value="PDZ domain-like"/>
    <property type="match status" value="1"/>
</dbReference>
<sequence>MIEALNNRFDILLSSNVCTPNLIDVLRLLVAHANETELFKQELRSVPVRDVVQQHTLGNPNYDQVYVDLQAAVTDAKESVLLMLENSLRSYTANLKSVNDIALATSSKELRQLKSRVHSEMVAFEERVVNSIREEVRSQLDTLRLKWLESICDEVGQLKSELLQVGFGLQREMRRITDECARCGARVAEILKTDRLEAPLRFMEECAHGLERLRIVEEQIIHRVEVSALCERIDNIERRISQLASCEPHVSSGAAISASWLTKQLTLQPSDDSMPGLIVTSLEPNSQLALAGVTRGCIVTHAGHIPVSSLGDLKAAMFQAGEVVPLTIYNPVNLTSRVIKLVVSEGSVSI</sequence>
<proteinExistence type="predicted"/>
<evidence type="ECO:0000313" key="1">
    <source>
        <dbReference type="EMBL" id="CCC51436.1"/>
    </source>
</evidence>
<dbReference type="InterPro" id="IPR036034">
    <property type="entry name" value="PDZ_sf"/>
</dbReference>
<name>G0U6D2_TRYVY</name>
<reference evidence="1" key="1">
    <citation type="journal article" date="2012" name="Proc. Natl. Acad. Sci. U.S.A.">
        <title>Antigenic diversity is generated by distinct evolutionary mechanisms in African trypanosome species.</title>
        <authorList>
            <person name="Jackson A.P."/>
            <person name="Berry A."/>
            <person name="Aslett M."/>
            <person name="Allison H.C."/>
            <person name="Burton P."/>
            <person name="Vavrova-Anderson J."/>
            <person name="Brown R."/>
            <person name="Browne H."/>
            <person name="Corton N."/>
            <person name="Hauser H."/>
            <person name="Gamble J."/>
            <person name="Gilderthorp R."/>
            <person name="Marcello L."/>
            <person name="McQuillan J."/>
            <person name="Otto T.D."/>
            <person name="Quail M.A."/>
            <person name="Sanders M.J."/>
            <person name="van Tonder A."/>
            <person name="Ginger M.L."/>
            <person name="Field M.C."/>
            <person name="Barry J.D."/>
            <person name="Hertz-Fowler C."/>
            <person name="Berriman M."/>
        </authorList>
    </citation>
    <scope>NUCLEOTIDE SEQUENCE</scope>
    <source>
        <strain evidence="1">Y486</strain>
    </source>
</reference>
<organism evidence="1">
    <name type="scientific">Trypanosoma vivax (strain Y486)</name>
    <dbReference type="NCBI Taxonomy" id="1055687"/>
    <lineage>
        <taxon>Eukaryota</taxon>
        <taxon>Discoba</taxon>
        <taxon>Euglenozoa</taxon>
        <taxon>Kinetoplastea</taxon>
        <taxon>Metakinetoplastina</taxon>
        <taxon>Trypanosomatida</taxon>
        <taxon>Trypanosomatidae</taxon>
        <taxon>Trypanosoma</taxon>
        <taxon>Duttonella</taxon>
    </lineage>
</organism>
<evidence type="ECO:0008006" key="2">
    <source>
        <dbReference type="Google" id="ProtNLM"/>
    </source>
</evidence>
<dbReference type="Gene3D" id="2.30.42.10">
    <property type="match status" value="1"/>
</dbReference>
<dbReference type="EMBL" id="HE573026">
    <property type="protein sequence ID" value="CCC51436.1"/>
    <property type="molecule type" value="Genomic_DNA"/>
</dbReference>